<dbReference type="EMBL" id="AFBR01000003">
    <property type="protein sequence ID" value="EGG58026.1"/>
    <property type="molecule type" value="Genomic_DNA"/>
</dbReference>
<dbReference type="Proteomes" id="UP000005546">
    <property type="component" value="Unassembled WGS sequence"/>
</dbReference>
<gene>
    <name evidence="1" type="ORF">HMPREF9442_00148</name>
</gene>
<evidence type="ECO:0000313" key="2">
    <source>
        <dbReference type="Proteomes" id="UP000005546"/>
    </source>
</evidence>
<sequence>MSNFWGAVHFSKDPFSTAVYGMTAPSFHVIDPKTGAAIADQYVNVNSSTGEVSFTDDAKQASFATAYTVTIRISADSPWGAITNMPDDHVDMTFTIAQGAK</sequence>
<evidence type="ECO:0000313" key="1">
    <source>
        <dbReference type="EMBL" id="EGG58026.1"/>
    </source>
</evidence>
<comment type="caution">
    <text evidence="1">The sequence shown here is derived from an EMBL/GenBank/DDBJ whole genome shotgun (WGS) entry which is preliminary data.</text>
</comment>
<name>F3QPR1_9BACT</name>
<accession>F3QPR1</accession>
<protein>
    <submittedName>
        <fullName evidence="1">Uncharacterized protein</fullName>
    </submittedName>
</protein>
<organism evidence="1 2">
    <name type="scientific">Paraprevotella xylaniphila YIT 11841</name>
    <dbReference type="NCBI Taxonomy" id="762982"/>
    <lineage>
        <taxon>Bacteria</taxon>
        <taxon>Pseudomonadati</taxon>
        <taxon>Bacteroidota</taxon>
        <taxon>Bacteroidia</taxon>
        <taxon>Bacteroidales</taxon>
        <taxon>Prevotellaceae</taxon>
        <taxon>Paraprevotella</taxon>
    </lineage>
</organism>
<dbReference type="AlphaFoldDB" id="F3QPR1"/>
<reference evidence="1 2" key="1">
    <citation type="submission" date="2011-02" db="EMBL/GenBank/DDBJ databases">
        <authorList>
            <person name="Weinstock G."/>
            <person name="Sodergren E."/>
            <person name="Clifton S."/>
            <person name="Fulton L."/>
            <person name="Fulton B."/>
            <person name="Courtney L."/>
            <person name="Fronick C."/>
            <person name="Harrison M."/>
            <person name="Strong C."/>
            <person name="Farmer C."/>
            <person name="Delahaunty K."/>
            <person name="Markovic C."/>
            <person name="Hall O."/>
            <person name="Minx P."/>
            <person name="Tomlinson C."/>
            <person name="Mitreva M."/>
            <person name="Hou S."/>
            <person name="Chen J."/>
            <person name="Wollam A."/>
            <person name="Pepin K.H."/>
            <person name="Johnson M."/>
            <person name="Bhonagiri V."/>
            <person name="Zhang X."/>
            <person name="Suruliraj S."/>
            <person name="Warren W."/>
            <person name="Chinwalla A."/>
            <person name="Mardis E.R."/>
            <person name="Wilson R.K."/>
        </authorList>
    </citation>
    <scope>NUCLEOTIDE SEQUENCE [LARGE SCALE GENOMIC DNA]</scope>
    <source>
        <strain evidence="1 2">YIT 11841</strain>
    </source>
</reference>
<proteinExistence type="predicted"/>
<dbReference type="HOGENOM" id="CLU_2288841_0_0_10"/>
<keyword evidence="2" id="KW-1185">Reference proteome</keyword>